<dbReference type="InterPro" id="IPR033390">
    <property type="entry name" value="Rv2179c-like"/>
</dbReference>
<accession>A0ABV2SFM9</accession>
<dbReference type="InterPro" id="IPR012337">
    <property type="entry name" value="RNaseH-like_sf"/>
</dbReference>
<dbReference type="Pfam" id="PF16473">
    <property type="entry name" value="Rv2179c-like"/>
    <property type="match status" value="1"/>
</dbReference>
<name>A0ABV2SFM9_9GAMM</name>
<feature type="domain" description="3'-5' exoribonuclease Rv2179c-like" evidence="1">
    <location>
        <begin position="5"/>
        <end position="181"/>
    </location>
</feature>
<protein>
    <recommendedName>
        <fullName evidence="1">3'-5' exoribonuclease Rv2179c-like domain-containing protein</fullName>
    </recommendedName>
</protein>
<evidence type="ECO:0000259" key="1">
    <source>
        <dbReference type="Pfam" id="PF16473"/>
    </source>
</evidence>
<dbReference type="Proteomes" id="UP001549366">
    <property type="component" value="Unassembled WGS sequence"/>
</dbReference>
<dbReference type="EMBL" id="JBEWTB010000002">
    <property type="protein sequence ID" value="MET4756545.1"/>
    <property type="molecule type" value="Genomic_DNA"/>
</dbReference>
<sequence>MNTAKHLMVDIEAAGKTTSAALVSIGAVFFDPATGAMDESFYAPVILSSSQYYDGDIDASTVEWWMQQSDAARAVFSDENRCSLKTVLEQFSNFIKVSAGESDVYVWGNGPAYDNAILSHAFRKTWIRQPWSFSKDTCVRTMVMLGRQMGIDPKNELPREGEHHNALDDAIHQARYVSIIWQKLFAVQQ</sequence>
<evidence type="ECO:0000313" key="3">
    <source>
        <dbReference type="Proteomes" id="UP001549366"/>
    </source>
</evidence>
<dbReference type="InterPro" id="IPR036397">
    <property type="entry name" value="RNaseH_sf"/>
</dbReference>
<keyword evidence="3" id="KW-1185">Reference proteome</keyword>
<dbReference type="SUPFAM" id="SSF53098">
    <property type="entry name" value="Ribonuclease H-like"/>
    <property type="match status" value="1"/>
</dbReference>
<reference evidence="2 3" key="1">
    <citation type="submission" date="2024-06" db="EMBL/GenBank/DDBJ databases">
        <title>Genomic Encyclopedia of Type Strains, Phase V (KMG-V): Genome sequencing to study the core and pangenomes of soil and plant-associated prokaryotes.</title>
        <authorList>
            <person name="Whitman W."/>
        </authorList>
    </citation>
    <scope>NUCLEOTIDE SEQUENCE [LARGE SCALE GENOMIC DNA]</scope>
    <source>
        <strain evidence="2 3">NE40</strain>
    </source>
</reference>
<comment type="caution">
    <text evidence="2">The sequence shown here is derived from an EMBL/GenBank/DDBJ whole genome shotgun (WGS) entry which is preliminary data.</text>
</comment>
<organism evidence="2 3">
    <name type="scientific">Endozoicomonas lisbonensis</name>
    <dbReference type="NCBI Taxonomy" id="3120522"/>
    <lineage>
        <taxon>Bacteria</taxon>
        <taxon>Pseudomonadati</taxon>
        <taxon>Pseudomonadota</taxon>
        <taxon>Gammaproteobacteria</taxon>
        <taxon>Oceanospirillales</taxon>
        <taxon>Endozoicomonadaceae</taxon>
        <taxon>Endozoicomonas</taxon>
    </lineage>
</organism>
<proteinExistence type="predicted"/>
<evidence type="ECO:0000313" key="2">
    <source>
        <dbReference type="EMBL" id="MET4756545.1"/>
    </source>
</evidence>
<dbReference type="Gene3D" id="3.30.420.10">
    <property type="entry name" value="Ribonuclease H-like superfamily/Ribonuclease H"/>
    <property type="match status" value="1"/>
</dbReference>
<gene>
    <name evidence="2" type="ORF">V5J35_001737</name>
</gene>
<dbReference type="RefSeq" id="WP_354010881.1">
    <property type="nucleotide sequence ID" value="NZ_JBEWTA010000001.1"/>
</dbReference>